<dbReference type="GO" id="GO:0051301">
    <property type="term" value="P:cell division"/>
    <property type="evidence" value="ECO:0007669"/>
    <property type="project" value="UniProtKB-KW"/>
</dbReference>
<dbReference type="Pfam" id="PF00005">
    <property type="entry name" value="ABC_tran"/>
    <property type="match status" value="1"/>
</dbReference>
<evidence type="ECO:0000313" key="6">
    <source>
        <dbReference type="Proteomes" id="UP000176628"/>
    </source>
</evidence>
<dbReference type="AlphaFoldDB" id="A0A1F5G4M7"/>
<dbReference type="EMBL" id="MFAV01000008">
    <property type="protein sequence ID" value="OGD86765.1"/>
    <property type="molecule type" value="Genomic_DNA"/>
</dbReference>
<dbReference type="SMART" id="SM00382">
    <property type="entry name" value="AAA"/>
    <property type="match status" value="1"/>
</dbReference>
<evidence type="ECO:0000259" key="4">
    <source>
        <dbReference type="PROSITE" id="PS50893"/>
    </source>
</evidence>
<dbReference type="SUPFAM" id="SSF52540">
    <property type="entry name" value="P-loop containing nucleoside triphosphate hydrolases"/>
    <property type="match status" value="1"/>
</dbReference>
<evidence type="ECO:0000256" key="2">
    <source>
        <dbReference type="ARBA" id="ARBA00022741"/>
    </source>
</evidence>
<dbReference type="GO" id="GO:0022857">
    <property type="term" value="F:transmembrane transporter activity"/>
    <property type="evidence" value="ECO:0007669"/>
    <property type="project" value="TreeGrafter"/>
</dbReference>
<reference evidence="5 6" key="1">
    <citation type="journal article" date="2016" name="Nat. Commun.">
        <title>Thousands of microbial genomes shed light on interconnected biogeochemical processes in an aquifer system.</title>
        <authorList>
            <person name="Anantharaman K."/>
            <person name="Brown C.T."/>
            <person name="Hug L.A."/>
            <person name="Sharon I."/>
            <person name="Castelle C.J."/>
            <person name="Probst A.J."/>
            <person name="Thomas B.C."/>
            <person name="Singh A."/>
            <person name="Wilkins M.J."/>
            <person name="Karaoz U."/>
            <person name="Brodie E.L."/>
            <person name="Williams K.H."/>
            <person name="Hubbard S.S."/>
            <person name="Banfield J.F."/>
        </authorList>
    </citation>
    <scope>NUCLEOTIDE SEQUENCE [LARGE SCALE GENOMIC DNA]</scope>
</reference>
<dbReference type="InterPro" id="IPR027417">
    <property type="entry name" value="P-loop_NTPase"/>
</dbReference>
<dbReference type="Gene3D" id="3.40.50.300">
    <property type="entry name" value="P-loop containing nucleotide triphosphate hydrolases"/>
    <property type="match status" value="1"/>
</dbReference>
<keyword evidence="5" id="KW-0132">Cell division</keyword>
<dbReference type="PROSITE" id="PS50893">
    <property type="entry name" value="ABC_TRANSPORTER_2"/>
    <property type="match status" value="1"/>
</dbReference>
<dbReference type="GO" id="GO:0016887">
    <property type="term" value="F:ATP hydrolysis activity"/>
    <property type="evidence" value="ECO:0007669"/>
    <property type="project" value="InterPro"/>
</dbReference>
<dbReference type="InterPro" id="IPR015854">
    <property type="entry name" value="ABC_transpr_LolD-like"/>
</dbReference>
<dbReference type="FunFam" id="3.40.50.300:FF:000056">
    <property type="entry name" value="Cell division ATP-binding protein FtsE"/>
    <property type="match status" value="1"/>
</dbReference>
<dbReference type="Proteomes" id="UP000176628">
    <property type="component" value="Unassembled WGS sequence"/>
</dbReference>
<protein>
    <submittedName>
        <fullName evidence="5">Cell division ATP-binding protein FtsE</fullName>
    </submittedName>
</protein>
<accession>A0A1F5G4M7</accession>
<gene>
    <name evidence="5" type="ORF">A2Z23_02825</name>
</gene>
<comment type="similarity">
    <text evidence="1">Belongs to the ABC transporter superfamily.</text>
</comment>
<comment type="caution">
    <text evidence="5">The sequence shown here is derived from an EMBL/GenBank/DDBJ whole genome shotgun (WGS) entry which is preliminary data.</text>
</comment>
<dbReference type="PANTHER" id="PTHR24220">
    <property type="entry name" value="IMPORT ATP-BINDING PROTEIN"/>
    <property type="match status" value="1"/>
</dbReference>
<evidence type="ECO:0000313" key="5">
    <source>
        <dbReference type="EMBL" id="OGD86765.1"/>
    </source>
</evidence>
<dbReference type="GO" id="GO:0005886">
    <property type="term" value="C:plasma membrane"/>
    <property type="evidence" value="ECO:0007669"/>
    <property type="project" value="TreeGrafter"/>
</dbReference>
<evidence type="ECO:0000256" key="1">
    <source>
        <dbReference type="ARBA" id="ARBA00005417"/>
    </source>
</evidence>
<sequence>KFEKVTKKFPDGTIALSDIDFEIQDKEFVFVIGPSGAGKTTLLRLITRDLLPTAGSITVDKSNLRKITASKVPQLRRKIGVIFQDYKLLPDRTLWENVSLTLEVMGRNEKDIAEEVSEVLERVGLSGKENFFPQQLSGGELQRTTIARALAGQPDIILADEPTADLDPATAWGIISLLDEIHKAGTTVLMATHNAEIVNTLSRRVIYLDRGKIVEDQEKGKYGTY</sequence>
<keyword evidence="2" id="KW-0547">Nucleotide-binding</keyword>
<dbReference type="PANTHER" id="PTHR24220:SF470">
    <property type="entry name" value="CELL DIVISION ATP-BINDING PROTEIN FTSE"/>
    <property type="match status" value="1"/>
</dbReference>
<keyword evidence="3 5" id="KW-0067">ATP-binding</keyword>
<evidence type="ECO:0000256" key="3">
    <source>
        <dbReference type="ARBA" id="ARBA00022840"/>
    </source>
</evidence>
<dbReference type="InterPro" id="IPR003593">
    <property type="entry name" value="AAA+_ATPase"/>
</dbReference>
<keyword evidence="5" id="KW-0131">Cell cycle</keyword>
<name>A0A1F5G4M7_9BACT</name>
<organism evidence="5 6">
    <name type="scientific">Candidatus Curtissbacteria bacterium RBG_16_39_7</name>
    <dbReference type="NCBI Taxonomy" id="1797707"/>
    <lineage>
        <taxon>Bacteria</taxon>
        <taxon>Candidatus Curtissiibacteriota</taxon>
    </lineage>
</organism>
<proteinExistence type="inferred from homology"/>
<dbReference type="GO" id="GO:0005524">
    <property type="term" value="F:ATP binding"/>
    <property type="evidence" value="ECO:0007669"/>
    <property type="project" value="UniProtKB-KW"/>
</dbReference>
<feature type="non-terminal residue" evidence="5">
    <location>
        <position position="1"/>
    </location>
</feature>
<dbReference type="InterPro" id="IPR003439">
    <property type="entry name" value="ABC_transporter-like_ATP-bd"/>
</dbReference>
<feature type="domain" description="ABC transporter" evidence="4">
    <location>
        <begin position="1"/>
        <end position="225"/>
    </location>
</feature>